<accession>A0AAN9LMP7</accession>
<dbReference type="Proteomes" id="UP001367508">
    <property type="component" value="Unassembled WGS sequence"/>
</dbReference>
<organism evidence="1 2">
    <name type="scientific">Canavalia gladiata</name>
    <name type="common">Sword bean</name>
    <name type="synonym">Dolichos gladiatus</name>
    <dbReference type="NCBI Taxonomy" id="3824"/>
    <lineage>
        <taxon>Eukaryota</taxon>
        <taxon>Viridiplantae</taxon>
        <taxon>Streptophyta</taxon>
        <taxon>Embryophyta</taxon>
        <taxon>Tracheophyta</taxon>
        <taxon>Spermatophyta</taxon>
        <taxon>Magnoliopsida</taxon>
        <taxon>eudicotyledons</taxon>
        <taxon>Gunneridae</taxon>
        <taxon>Pentapetalae</taxon>
        <taxon>rosids</taxon>
        <taxon>fabids</taxon>
        <taxon>Fabales</taxon>
        <taxon>Fabaceae</taxon>
        <taxon>Papilionoideae</taxon>
        <taxon>50 kb inversion clade</taxon>
        <taxon>NPAAA clade</taxon>
        <taxon>indigoferoid/millettioid clade</taxon>
        <taxon>Phaseoleae</taxon>
        <taxon>Canavalia</taxon>
    </lineage>
</organism>
<dbReference type="AlphaFoldDB" id="A0AAN9LMP7"/>
<keyword evidence="2" id="KW-1185">Reference proteome</keyword>
<dbReference type="EMBL" id="JAYMYQ010000004">
    <property type="protein sequence ID" value="KAK7338832.1"/>
    <property type="molecule type" value="Genomic_DNA"/>
</dbReference>
<protein>
    <submittedName>
        <fullName evidence="1">Uncharacterized protein</fullName>
    </submittedName>
</protein>
<comment type="caution">
    <text evidence="1">The sequence shown here is derived from an EMBL/GenBank/DDBJ whole genome shotgun (WGS) entry which is preliminary data.</text>
</comment>
<reference evidence="1 2" key="1">
    <citation type="submission" date="2024-01" db="EMBL/GenBank/DDBJ databases">
        <title>The genomes of 5 underutilized Papilionoideae crops provide insights into root nodulation and disease resistanc.</title>
        <authorList>
            <person name="Jiang F."/>
        </authorList>
    </citation>
    <scope>NUCLEOTIDE SEQUENCE [LARGE SCALE GENOMIC DNA]</scope>
    <source>
        <strain evidence="1">LVBAO_FW01</strain>
        <tissue evidence="1">Leaves</tissue>
    </source>
</reference>
<proteinExistence type="predicted"/>
<evidence type="ECO:0000313" key="1">
    <source>
        <dbReference type="EMBL" id="KAK7338832.1"/>
    </source>
</evidence>
<evidence type="ECO:0000313" key="2">
    <source>
        <dbReference type="Proteomes" id="UP001367508"/>
    </source>
</evidence>
<sequence length="73" mass="8239">MQTKYAFVEIVKGRIDKRDYGRVVLRNFLQVFLISNPDTDKVLDGNLTTENVMSTTLAFVCGKFIAVIGLIQI</sequence>
<gene>
    <name evidence="1" type="ORF">VNO77_19465</name>
</gene>
<name>A0AAN9LMP7_CANGL</name>